<evidence type="ECO:0000313" key="11">
    <source>
        <dbReference type="Proteomes" id="UP000196531"/>
    </source>
</evidence>
<evidence type="ECO:0000256" key="3">
    <source>
        <dbReference type="ARBA" id="ARBA00022692"/>
    </source>
</evidence>
<reference evidence="11" key="1">
    <citation type="journal article" date="2017" name="Proc. Natl. Acad. Sci. U.S.A.">
        <title>Simulation of Deepwater Horizon oil plume reveals substrate specialization within a complex community of hydrocarbon-degraders.</title>
        <authorList>
            <person name="Hu P."/>
            <person name="Dubinsky E.A."/>
            <person name="Probst A.J."/>
            <person name="Wang J."/>
            <person name="Sieber C.M.K."/>
            <person name="Tom L.M."/>
            <person name="Gardinali P."/>
            <person name="Banfield J.F."/>
            <person name="Atlas R.M."/>
            <person name="Andersen G.L."/>
        </authorList>
    </citation>
    <scope>NUCLEOTIDE SEQUENCE [LARGE SCALE GENOMIC DNA]</scope>
</reference>
<evidence type="ECO:0000256" key="8">
    <source>
        <dbReference type="SAM" id="Phobius"/>
    </source>
</evidence>
<dbReference type="Proteomes" id="UP000196531">
    <property type="component" value="Unassembled WGS sequence"/>
</dbReference>
<name>A0A1Y5F4M9_9BACT</name>
<keyword evidence="4" id="KW-0547">Nucleotide-binding</keyword>
<evidence type="ECO:0000256" key="6">
    <source>
        <dbReference type="ARBA" id="ARBA00023118"/>
    </source>
</evidence>
<feature type="transmembrane region" description="Helical" evidence="8">
    <location>
        <begin position="21"/>
        <end position="41"/>
    </location>
</feature>
<comment type="subcellular location">
    <subcellularLocation>
        <location evidence="1">Cell membrane</location>
    </subcellularLocation>
</comment>
<dbReference type="InterPro" id="IPR043760">
    <property type="entry name" value="PycTM_dom"/>
</dbReference>
<keyword evidence="6" id="KW-0051">Antiviral defense</keyword>
<dbReference type="AlphaFoldDB" id="A0A1Y5F4M9"/>
<evidence type="ECO:0000256" key="7">
    <source>
        <dbReference type="ARBA" id="ARBA00023136"/>
    </source>
</evidence>
<keyword evidence="2" id="KW-1003">Cell membrane</keyword>
<organism evidence="10 11">
    <name type="scientific">Halobacteriovorax marinus</name>
    <dbReference type="NCBI Taxonomy" id="97084"/>
    <lineage>
        <taxon>Bacteria</taxon>
        <taxon>Pseudomonadati</taxon>
        <taxon>Bdellovibrionota</taxon>
        <taxon>Bacteriovoracia</taxon>
        <taxon>Bacteriovoracales</taxon>
        <taxon>Halobacteriovoraceae</taxon>
        <taxon>Halobacteriovorax</taxon>
    </lineage>
</organism>
<feature type="transmembrane region" description="Helical" evidence="8">
    <location>
        <begin position="53"/>
        <end position="75"/>
    </location>
</feature>
<evidence type="ECO:0000259" key="9">
    <source>
        <dbReference type="Pfam" id="PF18967"/>
    </source>
</evidence>
<keyword evidence="7 8" id="KW-0472">Membrane</keyword>
<dbReference type="Pfam" id="PF18967">
    <property type="entry name" value="PycTM"/>
    <property type="match status" value="1"/>
</dbReference>
<evidence type="ECO:0000256" key="1">
    <source>
        <dbReference type="ARBA" id="ARBA00004236"/>
    </source>
</evidence>
<gene>
    <name evidence="10" type="ORF">A9Q84_16930</name>
</gene>
<feature type="transmembrane region" description="Helical" evidence="8">
    <location>
        <begin position="153"/>
        <end position="174"/>
    </location>
</feature>
<keyword evidence="3 8" id="KW-0812">Transmembrane</keyword>
<evidence type="ECO:0000256" key="5">
    <source>
        <dbReference type="ARBA" id="ARBA00022989"/>
    </source>
</evidence>
<evidence type="ECO:0000256" key="4">
    <source>
        <dbReference type="ARBA" id="ARBA00022741"/>
    </source>
</evidence>
<protein>
    <recommendedName>
        <fullName evidence="9">Pycsar effector protein domain-containing protein</fullName>
    </recommendedName>
</protein>
<proteinExistence type="predicted"/>
<feature type="domain" description="Pycsar effector protein" evidence="9">
    <location>
        <begin position="8"/>
        <end position="171"/>
    </location>
</feature>
<evidence type="ECO:0000313" key="10">
    <source>
        <dbReference type="EMBL" id="OUR95517.1"/>
    </source>
</evidence>
<comment type="caution">
    <text evidence="10">The sequence shown here is derived from an EMBL/GenBank/DDBJ whole genome shotgun (WGS) entry which is preliminary data.</text>
</comment>
<sequence>MNTIQDSLQKIYDYSSERMRYAEGKNGALLAVTALVFFRMMDSNLVVSPILKPIHFISIFCFALAILICVSSFVARLNIPKMMKKGKQELPEKYVSFNNLLSSIRLAHYKPEEYTKQLAHKLGRDEKEVTQLDIDYAEHIIVNSMIIITKYRCFHYATLCMMVGMCSAITVKIWSFI</sequence>
<dbReference type="EMBL" id="MAAO01000008">
    <property type="protein sequence ID" value="OUR95517.1"/>
    <property type="molecule type" value="Genomic_DNA"/>
</dbReference>
<accession>A0A1Y5F4M9</accession>
<keyword evidence="5 8" id="KW-1133">Transmembrane helix</keyword>
<evidence type="ECO:0000256" key="2">
    <source>
        <dbReference type="ARBA" id="ARBA00022475"/>
    </source>
</evidence>